<organism evidence="5 6">
    <name type="scientific">Arthrobacter citreus</name>
    <dbReference type="NCBI Taxonomy" id="1670"/>
    <lineage>
        <taxon>Bacteria</taxon>
        <taxon>Bacillati</taxon>
        <taxon>Actinomycetota</taxon>
        <taxon>Actinomycetes</taxon>
        <taxon>Micrococcales</taxon>
        <taxon>Micrococcaceae</taxon>
        <taxon>Arthrobacter</taxon>
    </lineage>
</organism>
<reference evidence="5 6" key="1">
    <citation type="submission" date="2024-04" db="EMBL/GenBank/DDBJ databases">
        <title>Arthrobacter sp. from Plains bison fecal sample.</title>
        <authorList>
            <person name="Ruzzini A."/>
        </authorList>
    </citation>
    <scope>NUCLEOTIDE SEQUENCE [LARGE SCALE GENOMIC DNA]</scope>
    <source>
        <strain evidence="5 6">EINP1</strain>
    </source>
</reference>
<dbReference type="InterPro" id="IPR000843">
    <property type="entry name" value="HTH_LacI"/>
</dbReference>
<keyword evidence="6" id="KW-1185">Reference proteome</keyword>
<evidence type="ECO:0000259" key="4">
    <source>
        <dbReference type="PROSITE" id="PS50932"/>
    </source>
</evidence>
<dbReference type="Proteomes" id="UP001448858">
    <property type="component" value="Chromosome"/>
</dbReference>
<name>A0ABZ2ZZQ6_9MICC</name>
<dbReference type="InterPro" id="IPR028082">
    <property type="entry name" value="Peripla_BP_I"/>
</dbReference>
<dbReference type="CDD" id="cd01392">
    <property type="entry name" value="HTH_LacI"/>
    <property type="match status" value="1"/>
</dbReference>
<dbReference type="PROSITE" id="PS50932">
    <property type="entry name" value="HTH_LACI_2"/>
    <property type="match status" value="1"/>
</dbReference>
<dbReference type="EMBL" id="CP151657">
    <property type="protein sequence ID" value="WZP17166.1"/>
    <property type="molecule type" value="Genomic_DNA"/>
</dbReference>
<proteinExistence type="predicted"/>
<evidence type="ECO:0000256" key="1">
    <source>
        <dbReference type="ARBA" id="ARBA00023015"/>
    </source>
</evidence>
<dbReference type="PANTHER" id="PTHR30146:SF153">
    <property type="entry name" value="LACTOSE OPERON REPRESSOR"/>
    <property type="match status" value="1"/>
</dbReference>
<evidence type="ECO:0000313" key="6">
    <source>
        <dbReference type="Proteomes" id="UP001448858"/>
    </source>
</evidence>
<keyword evidence="2" id="KW-0238">DNA-binding</keyword>
<dbReference type="InterPro" id="IPR046335">
    <property type="entry name" value="LacI/GalR-like_sensor"/>
</dbReference>
<dbReference type="RefSeq" id="WP_342024761.1">
    <property type="nucleotide sequence ID" value="NZ_CP151657.1"/>
</dbReference>
<dbReference type="Pfam" id="PF13377">
    <property type="entry name" value="Peripla_BP_3"/>
    <property type="match status" value="1"/>
</dbReference>
<evidence type="ECO:0000313" key="5">
    <source>
        <dbReference type="EMBL" id="WZP17166.1"/>
    </source>
</evidence>
<sequence length="346" mass="36725">MNRGRTDKPTLASVAELAGVSVPTVSKVINGRDDVAAGTRGRVQLALARLGYESPVQRRLRTSAPALVDLVFDGLNTSYSLAILMGITNCASAENVEVVLSTVTPGKLKSTNHLEWSSRLADSGRRGLILVTSEVTTEQLEAFERRNIPVVVIDPLNPPPSGFVSIGATNWAGGKAAVEHLIELGHRRIGFIGGPDAAECSMARLHGYLAALRAHGIDVRDDYILSGNFNLPSGVRGASKLLSLAEPPTAIFAGSDLTALGVLDEARRRDLRVPEDLSLVGFDGTDLAEQSVPRLTSVSQPLQEMGRSALRSVLRLANGEELESLHVEFATTLVVRDSTAPPASAV</sequence>
<dbReference type="InterPro" id="IPR010982">
    <property type="entry name" value="Lambda_DNA-bd_dom_sf"/>
</dbReference>
<dbReference type="SUPFAM" id="SSF53822">
    <property type="entry name" value="Periplasmic binding protein-like I"/>
    <property type="match status" value="1"/>
</dbReference>
<accession>A0ABZ2ZZQ6</accession>
<dbReference type="SMART" id="SM00354">
    <property type="entry name" value="HTH_LACI"/>
    <property type="match status" value="1"/>
</dbReference>
<dbReference type="PANTHER" id="PTHR30146">
    <property type="entry name" value="LACI-RELATED TRANSCRIPTIONAL REPRESSOR"/>
    <property type="match status" value="1"/>
</dbReference>
<dbReference type="Pfam" id="PF00356">
    <property type="entry name" value="LacI"/>
    <property type="match status" value="1"/>
</dbReference>
<evidence type="ECO:0000256" key="2">
    <source>
        <dbReference type="ARBA" id="ARBA00023125"/>
    </source>
</evidence>
<dbReference type="Gene3D" id="3.40.50.2300">
    <property type="match status" value="2"/>
</dbReference>
<dbReference type="Gene3D" id="1.10.260.40">
    <property type="entry name" value="lambda repressor-like DNA-binding domains"/>
    <property type="match status" value="1"/>
</dbReference>
<protein>
    <submittedName>
        <fullName evidence="5">Substrate-binding domain-containing protein</fullName>
    </submittedName>
</protein>
<evidence type="ECO:0000256" key="3">
    <source>
        <dbReference type="ARBA" id="ARBA00023163"/>
    </source>
</evidence>
<feature type="domain" description="HTH lacI-type" evidence="4">
    <location>
        <begin position="9"/>
        <end position="62"/>
    </location>
</feature>
<dbReference type="SUPFAM" id="SSF47413">
    <property type="entry name" value="lambda repressor-like DNA-binding domains"/>
    <property type="match status" value="1"/>
</dbReference>
<keyword evidence="3" id="KW-0804">Transcription</keyword>
<gene>
    <name evidence="5" type="ORF">AAE021_06315</name>
</gene>
<keyword evidence="1" id="KW-0805">Transcription regulation</keyword>